<feature type="transmembrane region" description="Helical" evidence="7">
    <location>
        <begin position="145"/>
        <end position="165"/>
    </location>
</feature>
<evidence type="ECO:0000313" key="9">
    <source>
        <dbReference type="EMBL" id="KAK8097220.1"/>
    </source>
</evidence>
<comment type="subcellular location">
    <subcellularLocation>
        <location evidence="1">Membrane</location>
        <topology evidence="1">Multi-pass membrane protein</topology>
    </subcellularLocation>
</comment>
<dbReference type="InterPro" id="IPR052337">
    <property type="entry name" value="SAT4-like"/>
</dbReference>
<feature type="transmembrane region" description="Helical" evidence="7">
    <location>
        <begin position="44"/>
        <end position="65"/>
    </location>
</feature>
<feature type="compositionally biased region" description="Polar residues" evidence="6">
    <location>
        <begin position="321"/>
        <end position="332"/>
    </location>
</feature>
<dbReference type="EMBL" id="JAQQWP010000010">
    <property type="protein sequence ID" value="KAK8097220.1"/>
    <property type="molecule type" value="Genomic_DNA"/>
</dbReference>
<sequence length="361" mass="39350">MELRKIWFSMNYLFDAGLYLPKLSMVAIYYHLIPRHFRMLRRALYFIGFFVGSSFFITFFSDTFWCGPHPSVQWYAVCHMSSPLPSRAAAGSGAEWVEANADFASLTQTLMKVNWSLCFSCEALLFLLPFPLLSSLTSLSGREKMGLVGIFTLGAVTIGVSSGRFATMMIKGNDISIYVWGTTEFSVSIMIVAATALRPLIRKAWEATTFTSRASASGSNRRGPGKPFKGGSGGTADSTKELKPLQQLQSHQSTSAGETQHQHQQPSPLSIWPNRQVVVSSTAADAGRNNNSQDSGYFDGISIPLSPMTPHSQNAILKTERFSVSSSGGDPNNQPPTSPMGMMDLEAGGGGIWDGRSRLLV</sequence>
<comment type="similarity">
    <text evidence="5">Belongs to the SAT4 family.</text>
</comment>
<evidence type="ECO:0000259" key="8">
    <source>
        <dbReference type="Pfam" id="PF20684"/>
    </source>
</evidence>
<accession>A0AAW0Q8W3</accession>
<feature type="compositionally biased region" description="Polar residues" evidence="6">
    <location>
        <begin position="246"/>
        <end position="268"/>
    </location>
</feature>
<reference evidence="9 10" key="1">
    <citation type="submission" date="2023-01" db="EMBL/GenBank/DDBJ databases">
        <title>Analysis of 21 Apiospora genomes using comparative genomics revels a genus with tremendous synthesis potential of carbohydrate active enzymes and secondary metabolites.</title>
        <authorList>
            <person name="Sorensen T."/>
        </authorList>
    </citation>
    <scope>NUCLEOTIDE SEQUENCE [LARGE SCALE GENOMIC DNA]</scope>
    <source>
        <strain evidence="9 10">CBS 117206</strain>
    </source>
</reference>
<evidence type="ECO:0000256" key="4">
    <source>
        <dbReference type="ARBA" id="ARBA00023136"/>
    </source>
</evidence>
<dbReference type="PANTHER" id="PTHR33048">
    <property type="entry name" value="PTH11-LIKE INTEGRAL MEMBRANE PROTEIN (AFU_ORTHOLOGUE AFUA_5G11245)"/>
    <property type="match status" value="1"/>
</dbReference>
<dbReference type="InterPro" id="IPR049326">
    <property type="entry name" value="Rhodopsin_dom_fungi"/>
</dbReference>
<keyword evidence="4 7" id="KW-0472">Membrane</keyword>
<evidence type="ECO:0000256" key="1">
    <source>
        <dbReference type="ARBA" id="ARBA00004141"/>
    </source>
</evidence>
<organism evidence="9 10">
    <name type="scientific">Apiospora kogelbergensis</name>
    <dbReference type="NCBI Taxonomy" id="1337665"/>
    <lineage>
        <taxon>Eukaryota</taxon>
        <taxon>Fungi</taxon>
        <taxon>Dikarya</taxon>
        <taxon>Ascomycota</taxon>
        <taxon>Pezizomycotina</taxon>
        <taxon>Sordariomycetes</taxon>
        <taxon>Xylariomycetidae</taxon>
        <taxon>Amphisphaeriales</taxon>
        <taxon>Apiosporaceae</taxon>
        <taxon>Apiospora</taxon>
    </lineage>
</organism>
<evidence type="ECO:0000313" key="10">
    <source>
        <dbReference type="Proteomes" id="UP001392437"/>
    </source>
</evidence>
<feature type="region of interest" description="Disordered" evidence="6">
    <location>
        <begin position="321"/>
        <end position="351"/>
    </location>
</feature>
<dbReference type="AlphaFoldDB" id="A0AAW0Q8W3"/>
<evidence type="ECO:0000256" key="5">
    <source>
        <dbReference type="ARBA" id="ARBA00038359"/>
    </source>
</evidence>
<proteinExistence type="inferred from homology"/>
<keyword evidence="3 7" id="KW-1133">Transmembrane helix</keyword>
<feature type="transmembrane region" description="Helical" evidence="7">
    <location>
        <begin position="177"/>
        <end position="197"/>
    </location>
</feature>
<evidence type="ECO:0000256" key="2">
    <source>
        <dbReference type="ARBA" id="ARBA00022692"/>
    </source>
</evidence>
<dbReference type="PANTHER" id="PTHR33048:SF92">
    <property type="entry name" value="INTEGRAL MEMBRANE PROTEIN"/>
    <property type="match status" value="1"/>
</dbReference>
<feature type="domain" description="Rhodopsin" evidence="8">
    <location>
        <begin position="7"/>
        <end position="203"/>
    </location>
</feature>
<evidence type="ECO:0000256" key="6">
    <source>
        <dbReference type="SAM" id="MobiDB-lite"/>
    </source>
</evidence>
<feature type="compositionally biased region" description="Low complexity" evidence="6">
    <location>
        <begin position="212"/>
        <end position="227"/>
    </location>
</feature>
<protein>
    <recommendedName>
        <fullName evidence="8">Rhodopsin domain-containing protein</fullName>
    </recommendedName>
</protein>
<gene>
    <name evidence="9" type="ORF">PG999_013164</name>
</gene>
<keyword evidence="2 7" id="KW-0812">Transmembrane</keyword>
<keyword evidence="10" id="KW-1185">Reference proteome</keyword>
<evidence type="ECO:0000256" key="3">
    <source>
        <dbReference type="ARBA" id="ARBA00022989"/>
    </source>
</evidence>
<evidence type="ECO:0000256" key="7">
    <source>
        <dbReference type="SAM" id="Phobius"/>
    </source>
</evidence>
<comment type="caution">
    <text evidence="9">The sequence shown here is derived from an EMBL/GenBank/DDBJ whole genome shotgun (WGS) entry which is preliminary data.</text>
</comment>
<dbReference type="GO" id="GO:0016020">
    <property type="term" value="C:membrane"/>
    <property type="evidence" value="ECO:0007669"/>
    <property type="project" value="UniProtKB-SubCell"/>
</dbReference>
<name>A0AAW0Q8W3_9PEZI</name>
<dbReference type="Pfam" id="PF20684">
    <property type="entry name" value="Fung_rhodopsin"/>
    <property type="match status" value="1"/>
</dbReference>
<dbReference type="Proteomes" id="UP001392437">
    <property type="component" value="Unassembled WGS sequence"/>
</dbReference>
<feature type="region of interest" description="Disordered" evidence="6">
    <location>
        <begin position="212"/>
        <end position="273"/>
    </location>
</feature>